<evidence type="ECO:0000313" key="4">
    <source>
        <dbReference type="RefSeq" id="XP_064071318.1"/>
    </source>
</evidence>
<protein>
    <submittedName>
        <fullName evidence="4">Uncharacterized protein LOC135193346</fullName>
    </submittedName>
</protein>
<gene>
    <name evidence="4" type="primary">LOC135193346</name>
</gene>
<evidence type="ECO:0000256" key="2">
    <source>
        <dbReference type="SAM" id="Phobius"/>
    </source>
</evidence>
<keyword evidence="2" id="KW-1133">Transmembrane helix</keyword>
<name>A0ABM4AJ44_VANTA</name>
<dbReference type="RefSeq" id="XP_064071318.1">
    <property type="nucleotide sequence ID" value="XM_064215248.1"/>
</dbReference>
<organism evidence="3 4">
    <name type="scientific">Vanessa tameamea</name>
    <name type="common">Kamehameha butterfly</name>
    <dbReference type="NCBI Taxonomy" id="334116"/>
    <lineage>
        <taxon>Eukaryota</taxon>
        <taxon>Metazoa</taxon>
        <taxon>Ecdysozoa</taxon>
        <taxon>Arthropoda</taxon>
        <taxon>Hexapoda</taxon>
        <taxon>Insecta</taxon>
        <taxon>Pterygota</taxon>
        <taxon>Neoptera</taxon>
        <taxon>Endopterygota</taxon>
        <taxon>Lepidoptera</taxon>
        <taxon>Glossata</taxon>
        <taxon>Ditrysia</taxon>
        <taxon>Papilionoidea</taxon>
        <taxon>Nymphalidae</taxon>
        <taxon>Nymphalinae</taxon>
        <taxon>Vanessa</taxon>
    </lineage>
</organism>
<feature type="transmembrane region" description="Helical" evidence="2">
    <location>
        <begin position="42"/>
        <end position="64"/>
    </location>
</feature>
<proteinExistence type="predicted"/>
<dbReference type="GeneID" id="135193346"/>
<dbReference type="Proteomes" id="UP001652626">
    <property type="component" value="Chromosome 6"/>
</dbReference>
<reference evidence="4" key="1">
    <citation type="submission" date="2025-08" db="UniProtKB">
        <authorList>
            <consortium name="RefSeq"/>
        </authorList>
    </citation>
    <scope>IDENTIFICATION</scope>
    <source>
        <tissue evidence="4">Whole body</tissue>
    </source>
</reference>
<evidence type="ECO:0000256" key="1">
    <source>
        <dbReference type="SAM" id="MobiDB-lite"/>
    </source>
</evidence>
<keyword evidence="2" id="KW-0812">Transmembrane</keyword>
<keyword evidence="3" id="KW-1185">Reference proteome</keyword>
<evidence type="ECO:0000313" key="3">
    <source>
        <dbReference type="Proteomes" id="UP001652626"/>
    </source>
</evidence>
<keyword evidence="2" id="KW-0472">Membrane</keyword>
<sequence>MSTDESDSITSSQIRRFGLYRTIDAKTEEFLRLSRKRQLRQGCACAAISTTITVTVVVIVLVIYEYMIAVETSFVQEKRPFNKTKYINKDLPIADRLDRNFFGFDQDYYERMPLLINALQDISHTESETRIRSQRKKQFSKSYTIKPRLTTVLNRFVRKTSPKPFIFEYRSPYPMPFTKVNTSPSNWMEQYRNAQRLKNLHDVVKYLEKTLNAKFGDIYVPTRAQIALSEMYVGPVETKEINVKQKTVTHNSPQSNHYTDPLHIFRPNNPGEINLLADGFRFAPTFVSKFNEQNTEIKHPDASKQSCVGTKCLTFNKNIPKRVELSSAEEVLSTTSTKLNNNKLKSLVMFNLFPINKSISQDTLYKNEIDQIYITTSKPLFKFKRKSTVPLRRISYRRKKRPTLLKDRNKNKFISQVNNEKNMTTQYFNHHTTMENNNDAININEPSKNYFEDTTSSVIEATSVNSHIISYPKLNYSDIEDYHMGSSGVIPVEYGRPPIYSVVTPIIPLSELFMSTTETITTIPPNIIQFSPEDAKVPDHYFNIRKSDIDEVTESEINNWNDSESTVINNDEFEPNTLIVKLRNMIEATSKENTADENSTTESSETIEEENTYTTIETYVPQINGHYRDVKHKSLISLLQESSEKYRKKRIESLLTTRNPTYVPMYVEIKRNRNNTTSKQN</sequence>
<feature type="region of interest" description="Disordered" evidence="1">
    <location>
        <begin position="590"/>
        <end position="609"/>
    </location>
</feature>
<accession>A0ABM4AJ44</accession>